<dbReference type="Gene3D" id="3.80.30.30">
    <property type="match status" value="1"/>
</dbReference>
<accession>A0A7C4AQA5</accession>
<dbReference type="GO" id="GO:0051539">
    <property type="term" value="F:4 iron, 4 sulfur cluster binding"/>
    <property type="evidence" value="ECO:0007669"/>
    <property type="project" value="TreeGrafter"/>
</dbReference>
<dbReference type="PANTHER" id="PTHR37822:SF2">
    <property type="entry name" value="SPORE PHOTOPRODUCT LYASE"/>
    <property type="match status" value="1"/>
</dbReference>
<proteinExistence type="predicted"/>
<keyword evidence="1" id="KW-0456">Lyase</keyword>
<dbReference type="EMBL" id="DTGT01000012">
    <property type="protein sequence ID" value="HGH59742.1"/>
    <property type="molecule type" value="Genomic_DNA"/>
</dbReference>
<reference evidence="1" key="1">
    <citation type="journal article" date="2020" name="mSystems">
        <title>Genome- and Community-Level Interaction Insights into Carbon Utilization and Element Cycling Functions of Hydrothermarchaeota in Hydrothermal Sediment.</title>
        <authorList>
            <person name="Zhou Z."/>
            <person name="Liu Y."/>
            <person name="Xu W."/>
            <person name="Pan J."/>
            <person name="Luo Z.H."/>
            <person name="Li M."/>
        </authorList>
    </citation>
    <scope>NUCLEOTIDE SEQUENCE [LARGE SCALE GENOMIC DNA]</scope>
    <source>
        <strain evidence="1">SpSt-769</strain>
    </source>
</reference>
<dbReference type="SUPFAM" id="SSF102114">
    <property type="entry name" value="Radical SAM enzymes"/>
    <property type="match status" value="1"/>
</dbReference>
<protein>
    <submittedName>
        <fullName evidence="1">DNA photolyase</fullName>
    </submittedName>
</protein>
<dbReference type="PANTHER" id="PTHR37822">
    <property type="entry name" value="SPORE PHOTOPRODUCT LYASE-RELATED"/>
    <property type="match status" value="1"/>
</dbReference>
<dbReference type="Pfam" id="PF20903">
    <property type="entry name" value="SPL"/>
    <property type="match status" value="1"/>
</dbReference>
<sequence>MTHRVLEKLGEKQVKVLRGTEVDAAMKRLLLESDPLRRGKRIIRLLRYKGHAIRPCPGTRSYVCCNLQILHLGQGCPMDCKYCALQAYLNSPVLDVFANRDDLLADLEDYLTRRSDRFHRICTGEFTDSLALDPLTDIGRDLVGFFSTTKNATLELKTKTDHIEALLDLDPKGRVIVSFSVNAEYVVRKEELRSASLSNRLNAARQLEQRGYKLGFHFDPIIPGPDWERSYLRTIQDIAACVHPENIVWISLGVLRFVPELKEVVLSRFGPLPYFHEAFIRGLDGKFRLYVDRRIQMYKALFQFIQSHIPKARVYLCMESPYVWEQALGMHMPTSEALAEYLDEAVR</sequence>
<dbReference type="InterPro" id="IPR058240">
    <property type="entry name" value="rSAM_sf"/>
</dbReference>
<dbReference type="GO" id="GO:0003913">
    <property type="term" value="F:DNA photolyase activity"/>
    <property type="evidence" value="ECO:0007669"/>
    <property type="project" value="TreeGrafter"/>
</dbReference>
<dbReference type="GO" id="GO:0042601">
    <property type="term" value="C:endospore-forming forespore"/>
    <property type="evidence" value="ECO:0007669"/>
    <property type="project" value="TreeGrafter"/>
</dbReference>
<organism evidence="1">
    <name type="scientific">Desulfomonile tiedjei</name>
    <dbReference type="NCBI Taxonomy" id="2358"/>
    <lineage>
        <taxon>Bacteria</taxon>
        <taxon>Pseudomonadati</taxon>
        <taxon>Thermodesulfobacteriota</taxon>
        <taxon>Desulfomonilia</taxon>
        <taxon>Desulfomonilales</taxon>
        <taxon>Desulfomonilaceae</taxon>
        <taxon>Desulfomonile</taxon>
    </lineage>
</organism>
<dbReference type="InterPro" id="IPR049539">
    <property type="entry name" value="SPL"/>
</dbReference>
<name>A0A7C4AQA5_9BACT</name>
<dbReference type="GO" id="GO:1904047">
    <property type="term" value="F:S-adenosyl-L-methionine binding"/>
    <property type="evidence" value="ECO:0007669"/>
    <property type="project" value="TreeGrafter"/>
</dbReference>
<comment type="caution">
    <text evidence="1">The sequence shown here is derived from an EMBL/GenBank/DDBJ whole genome shotgun (WGS) entry which is preliminary data.</text>
</comment>
<evidence type="ECO:0000313" key="1">
    <source>
        <dbReference type="EMBL" id="HGH59742.1"/>
    </source>
</evidence>
<dbReference type="Gene3D" id="3.40.50.12110">
    <property type="match status" value="1"/>
</dbReference>
<dbReference type="AlphaFoldDB" id="A0A7C4AQA5"/>
<dbReference type="CDD" id="cd01335">
    <property type="entry name" value="Radical_SAM"/>
    <property type="match status" value="1"/>
</dbReference>
<gene>
    <name evidence="1" type="ORF">ENV54_00435</name>
</gene>